<protein>
    <recommendedName>
        <fullName evidence="3">KAP NTPase domain-containing protein</fullName>
    </recommendedName>
</protein>
<organism evidence="1 2">
    <name type="scientific">Oceaniferula flava</name>
    <dbReference type="NCBI Taxonomy" id="2800421"/>
    <lineage>
        <taxon>Bacteria</taxon>
        <taxon>Pseudomonadati</taxon>
        <taxon>Verrucomicrobiota</taxon>
        <taxon>Verrucomicrobiia</taxon>
        <taxon>Verrucomicrobiales</taxon>
        <taxon>Verrucomicrobiaceae</taxon>
        <taxon>Oceaniferula</taxon>
    </lineage>
</organism>
<proteinExistence type="predicted"/>
<dbReference type="EMBL" id="JAENIG010000002">
    <property type="protein sequence ID" value="MBK1853986.1"/>
    <property type="molecule type" value="Genomic_DNA"/>
</dbReference>
<dbReference type="AlphaFoldDB" id="A0AAE2SCX8"/>
<keyword evidence="2" id="KW-1185">Reference proteome</keyword>
<dbReference type="SUPFAM" id="SSF52540">
    <property type="entry name" value="P-loop containing nucleoside triphosphate hydrolases"/>
    <property type="match status" value="1"/>
</dbReference>
<name>A0AAE2SCX8_9BACT</name>
<evidence type="ECO:0000313" key="2">
    <source>
        <dbReference type="Proteomes" id="UP000634206"/>
    </source>
</evidence>
<gene>
    <name evidence="1" type="ORF">JIN83_03370</name>
</gene>
<comment type="caution">
    <text evidence="1">The sequence shown here is derived from an EMBL/GenBank/DDBJ whole genome shotgun (WGS) entry which is preliminary data.</text>
</comment>
<dbReference type="Proteomes" id="UP000634206">
    <property type="component" value="Unassembled WGS sequence"/>
</dbReference>
<dbReference type="RefSeq" id="WP_309488594.1">
    <property type="nucleotide sequence ID" value="NZ_JAENIG010000002.1"/>
</dbReference>
<accession>A0AAE2SCX8</accession>
<reference evidence="1" key="1">
    <citation type="submission" date="2021-01" db="EMBL/GenBank/DDBJ databases">
        <title>Modified the classification status of verrucomicrobia.</title>
        <authorList>
            <person name="Feng X."/>
        </authorList>
    </citation>
    <scope>NUCLEOTIDE SEQUENCE</scope>
    <source>
        <strain evidence="1">5K15</strain>
    </source>
</reference>
<sequence>MTTSNHLDHIDQARNQISQFLKEPLERVLVIRGSYGSGKSYFLRDDYLTNNHMPKACPKWIAYTSVFGVNSLKELQLTIAGSLEGRSDNKIASGKHQQAAKLDVGLNMLQKLIKPFIGGVNIELSATSLIWAIARRAGMLLVIDDIDRNSGSLKLNDLVGFVSSMTEHSRGRTKAILILHDDELSRIDKDIWAKLREKVVDREITFAPDIQSTAFHYVKTENLKAIISEIHVALGSHNIRTMLKTEALVNRAKDFFKERNISLFESEQVELVKTASIYYHSGVDFSASALGDAASMHWYPREKELPDTTRELLGLIEKLDYFPASEFTGICLEFFKTGDADCNEVEAFRNHKLAREKQERRDQIMRDFWRIYNGDFSDKEKEIKERTDELFENHLDLLSPHIVSEVTDLMCYLGYPTEGYFRAWVDHHKGDTEAIARLARISDIFPKELEPVNRVKSSPSVDLKTEFLTALIEFNKDDRKFFSHELRAKLTEWTINDYKEFFLKVRHPDLLVSIRTLFRINWSGTEYEDVQKIVTDIRAAVNEIAATSKLNHRRVEQILSLKLEDDNQTG</sequence>
<dbReference type="InterPro" id="IPR027417">
    <property type="entry name" value="P-loop_NTPase"/>
</dbReference>
<evidence type="ECO:0008006" key="3">
    <source>
        <dbReference type="Google" id="ProtNLM"/>
    </source>
</evidence>
<evidence type="ECO:0000313" key="1">
    <source>
        <dbReference type="EMBL" id="MBK1853986.1"/>
    </source>
</evidence>
<dbReference type="Gene3D" id="3.40.50.300">
    <property type="entry name" value="P-loop containing nucleotide triphosphate hydrolases"/>
    <property type="match status" value="1"/>
</dbReference>